<organism evidence="4 5">
    <name type="scientific">Leptospira kobayashii</name>
    <dbReference type="NCBI Taxonomy" id="1917830"/>
    <lineage>
        <taxon>Bacteria</taxon>
        <taxon>Pseudomonadati</taxon>
        <taxon>Spirochaetota</taxon>
        <taxon>Spirochaetia</taxon>
        <taxon>Leptospirales</taxon>
        <taxon>Leptospiraceae</taxon>
        <taxon>Leptospira</taxon>
    </lineage>
</organism>
<dbReference type="Gene3D" id="1.10.287.130">
    <property type="match status" value="1"/>
</dbReference>
<evidence type="ECO:0000259" key="3">
    <source>
        <dbReference type="PROSITE" id="PS50885"/>
    </source>
</evidence>
<keyword evidence="1" id="KW-0175">Coiled coil</keyword>
<dbReference type="SMART" id="SM00304">
    <property type="entry name" value="HAMP"/>
    <property type="match status" value="1"/>
</dbReference>
<dbReference type="Gene3D" id="6.10.340.10">
    <property type="match status" value="1"/>
</dbReference>
<evidence type="ECO:0000313" key="4">
    <source>
        <dbReference type="EMBL" id="BDA79767.1"/>
    </source>
</evidence>
<feature type="transmembrane region" description="Helical" evidence="2">
    <location>
        <begin position="44"/>
        <end position="65"/>
    </location>
</feature>
<dbReference type="InterPro" id="IPR003660">
    <property type="entry name" value="HAMP_dom"/>
</dbReference>
<evidence type="ECO:0000256" key="1">
    <source>
        <dbReference type="SAM" id="Coils"/>
    </source>
</evidence>
<feature type="domain" description="HAMP" evidence="3">
    <location>
        <begin position="313"/>
        <end position="365"/>
    </location>
</feature>
<feature type="transmembrane region" description="Helical" evidence="2">
    <location>
        <begin position="71"/>
        <end position="93"/>
    </location>
</feature>
<feature type="transmembrane region" description="Helical" evidence="2">
    <location>
        <begin position="245"/>
        <end position="268"/>
    </location>
</feature>
<dbReference type="Pfam" id="PF00672">
    <property type="entry name" value="HAMP"/>
    <property type="match status" value="1"/>
</dbReference>
<dbReference type="Proteomes" id="UP000245263">
    <property type="component" value="Chromosome 1"/>
</dbReference>
<dbReference type="PANTHER" id="PTHR43065">
    <property type="entry name" value="SENSOR HISTIDINE KINASE"/>
    <property type="match status" value="1"/>
</dbReference>
<feature type="transmembrane region" description="Helical" evidence="2">
    <location>
        <begin position="147"/>
        <end position="172"/>
    </location>
</feature>
<feature type="transmembrane region" description="Helical" evidence="2">
    <location>
        <begin position="213"/>
        <end position="233"/>
    </location>
</feature>
<dbReference type="RefSeq" id="WP_109020417.1">
    <property type="nucleotide sequence ID" value="NZ_AP025028.1"/>
</dbReference>
<accession>A0ABN6KKD3</accession>
<dbReference type="CDD" id="cd06225">
    <property type="entry name" value="HAMP"/>
    <property type="match status" value="1"/>
</dbReference>
<feature type="transmembrane region" description="Helical" evidence="2">
    <location>
        <begin position="288"/>
        <end position="311"/>
    </location>
</feature>
<proteinExistence type="predicted"/>
<evidence type="ECO:0000313" key="5">
    <source>
        <dbReference type="Proteomes" id="UP000245263"/>
    </source>
</evidence>
<keyword evidence="5" id="KW-1185">Reference proteome</keyword>
<reference evidence="4 5" key="1">
    <citation type="submission" date="2021-08" db="EMBL/GenBank/DDBJ databases">
        <title>Complete genome sequence of Leptospira kobayashii strain E30.</title>
        <authorList>
            <person name="Nakao R."/>
            <person name="Nakamura S."/>
            <person name="Masuzawa T."/>
            <person name="Koizumi N."/>
        </authorList>
    </citation>
    <scope>NUCLEOTIDE SEQUENCE [LARGE SCALE GENOMIC DNA]</scope>
    <source>
        <strain evidence="4 5">E30</strain>
    </source>
</reference>
<dbReference type="PANTHER" id="PTHR43065:SF48">
    <property type="entry name" value="HISTIDINE KINASE"/>
    <property type="match status" value="1"/>
</dbReference>
<keyword evidence="2" id="KW-1133">Transmembrane helix</keyword>
<name>A0ABN6KKD3_9LEPT</name>
<dbReference type="SUPFAM" id="SSF158472">
    <property type="entry name" value="HAMP domain-like"/>
    <property type="match status" value="1"/>
</dbReference>
<dbReference type="EMBL" id="AP025028">
    <property type="protein sequence ID" value="BDA79767.1"/>
    <property type="molecule type" value="Genomic_DNA"/>
</dbReference>
<keyword evidence="2" id="KW-0472">Membrane</keyword>
<protein>
    <recommendedName>
        <fullName evidence="3">HAMP domain-containing protein</fullName>
    </recommendedName>
</protein>
<feature type="transmembrane region" description="Helical" evidence="2">
    <location>
        <begin position="12"/>
        <end position="32"/>
    </location>
</feature>
<feature type="transmembrane region" description="Helical" evidence="2">
    <location>
        <begin position="105"/>
        <end position="127"/>
    </location>
</feature>
<gene>
    <name evidence="4" type="ORF">LPTSP3_g26970</name>
</gene>
<dbReference type="PROSITE" id="PS50885">
    <property type="entry name" value="HAMP"/>
    <property type="match status" value="1"/>
</dbReference>
<sequence>MSGSLFLFHYNSIHFVTLFFFSIASLFIQFKFRKETLSIHFRKYRYLSFFLAVFSLAYAGLFFVVTEDYAIYLYAMRSIGGSGFVFSLAGLLFEVSREKPNTYHYKIYGVFVLLALVSFLWCIFHIQFHLDENSHTYLPDFDPNQKIYAIVFFGYNLFHLTTYIVLITYYLLHKNKFKNVYKELRLAFGCLMIITILSVTRDMKIIPNSLNSTLIGNASLILFLALTLSFLKYGISSIKIQTRVIIFAIGIACIIFSFMSWSQFYFVVENRISQNASYLDYRVYIDQYVRHDLIILFFCLLGIAFLFPVVLRSTIEIPFQQLLSGIQDIESGKWNTKLTTEGRDEVAAILQTFNKMTVSLNELKNNLEEKIQERTDELQVIQLQLIEAEKMSSLGILSMNIAHEINNPIGAIYASVNNLRSNPLFSESEPPPLKIDWTKIDEDTKIQIFSIIRNAPSPASMPTGLDRVYTRRKIREQMSAYEQFKDSNFLIENLVDLGFIELPKELESILQRKDSITIMEYIVWNLQSLFHIQLIENASLRTKATVSQLKEYAQDHFQTASAEPIDVASTIRTALSLFRSRFGKQILIQKNLKEGLIFGYKSEVLQIWIHILKSSLRWIGNKGKISVSTRNFADHLQIKWESEKFLDLSPLDEYTGTHNFTISLEIGEEIIQTLIQNQFGEYYVSEDGNTRNVIVSFKRIE</sequence>
<feature type="coiled-coil region" evidence="1">
    <location>
        <begin position="353"/>
        <end position="384"/>
    </location>
</feature>
<evidence type="ECO:0000256" key="2">
    <source>
        <dbReference type="SAM" id="Phobius"/>
    </source>
</evidence>
<keyword evidence="2" id="KW-0812">Transmembrane</keyword>